<reference evidence="1" key="2">
    <citation type="journal article" date="2015" name="Fish Shellfish Immunol.">
        <title>Early steps in the European eel (Anguilla anguilla)-Vibrio vulnificus interaction in the gills: Role of the RtxA13 toxin.</title>
        <authorList>
            <person name="Callol A."/>
            <person name="Pajuelo D."/>
            <person name="Ebbesson L."/>
            <person name="Teles M."/>
            <person name="MacKenzie S."/>
            <person name="Amaro C."/>
        </authorList>
    </citation>
    <scope>NUCLEOTIDE SEQUENCE</scope>
</reference>
<sequence>MSFFAYGTCFFRTQWVALKCRKTKIFKKILTE</sequence>
<dbReference type="AlphaFoldDB" id="A0A0E9R104"/>
<evidence type="ECO:0000313" key="1">
    <source>
        <dbReference type="EMBL" id="JAH22008.1"/>
    </source>
</evidence>
<organism evidence="1">
    <name type="scientific">Anguilla anguilla</name>
    <name type="common">European freshwater eel</name>
    <name type="synonym">Muraena anguilla</name>
    <dbReference type="NCBI Taxonomy" id="7936"/>
    <lineage>
        <taxon>Eukaryota</taxon>
        <taxon>Metazoa</taxon>
        <taxon>Chordata</taxon>
        <taxon>Craniata</taxon>
        <taxon>Vertebrata</taxon>
        <taxon>Euteleostomi</taxon>
        <taxon>Actinopterygii</taxon>
        <taxon>Neopterygii</taxon>
        <taxon>Teleostei</taxon>
        <taxon>Anguilliformes</taxon>
        <taxon>Anguillidae</taxon>
        <taxon>Anguilla</taxon>
    </lineage>
</organism>
<dbReference type="EMBL" id="GBXM01086569">
    <property type="protein sequence ID" value="JAH22008.1"/>
    <property type="molecule type" value="Transcribed_RNA"/>
</dbReference>
<accession>A0A0E9R104</accession>
<reference evidence="1" key="1">
    <citation type="submission" date="2014-11" db="EMBL/GenBank/DDBJ databases">
        <authorList>
            <person name="Amaro Gonzalez C."/>
        </authorList>
    </citation>
    <scope>NUCLEOTIDE SEQUENCE</scope>
</reference>
<protein>
    <submittedName>
        <fullName evidence="1">Uncharacterized protein</fullName>
    </submittedName>
</protein>
<proteinExistence type="predicted"/>
<name>A0A0E9R104_ANGAN</name>